<evidence type="ECO:0000256" key="14">
    <source>
        <dbReference type="SAM" id="SignalP"/>
    </source>
</evidence>
<dbReference type="GO" id="GO:0016020">
    <property type="term" value="C:membrane"/>
    <property type="evidence" value="ECO:0007669"/>
    <property type="project" value="UniProtKB-SubCell"/>
</dbReference>
<feature type="binding site" evidence="12">
    <location>
        <position position="371"/>
    </location>
    <ligand>
        <name>ATP</name>
        <dbReference type="ChEBI" id="CHEBI:30616"/>
    </ligand>
</feature>
<feature type="signal peptide" evidence="14">
    <location>
        <begin position="1"/>
        <end position="27"/>
    </location>
</feature>
<evidence type="ECO:0000256" key="13">
    <source>
        <dbReference type="SAM" id="Phobius"/>
    </source>
</evidence>
<dbReference type="InterPro" id="IPR008271">
    <property type="entry name" value="Ser/Thr_kinase_AS"/>
</dbReference>
<dbReference type="FunFam" id="1.10.510.10:FF:000161">
    <property type="entry name" value="Wall-associated receptor kinase-like 20"/>
    <property type="match status" value="1"/>
</dbReference>
<dbReference type="PROSITE" id="PS50011">
    <property type="entry name" value="PROTEIN_KINASE_DOM"/>
    <property type="match status" value="1"/>
</dbReference>
<keyword evidence="2" id="KW-0723">Serine/threonine-protein kinase</keyword>
<keyword evidence="8 12" id="KW-0067">ATP-binding</keyword>
<accession>A0A0D6R1E9</accession>
<evidence type="ECO:0000256" key="10">
    <source>
        <dbReference type="ARBA" id="ARBA00023136"/>
    </source>
</evidence>
<feature type="transmembrane region" description="Helical" evidence="13">
    <location>
        <begin position="277"/>
        <end position="299"/>
    </location>
</feature>
<keyword evidence="11" id="KW-0325">Glycoprotein</keyword>
<dbReference type="PROSITE" id="PS00108">
    <property type="entry name" value="PROTEIN_KINASE_ST"/>
    <property type="match status" value="1"/>
</dbReference>
<dbReference type="PROSITE" id="PS00107">
    <property type="entry name" value="PROTEIN_KINASE_ATP"/>
    <property type="match status" value="1"/>
</dbReference>
<dbReference type="GO" id="GO:0005524">
    <property type="term" value="F:ATP binding"/>
    <property type="evidence" value="ECO:0007669"/>
    <property type="project" value="UniProtKB-UniRule"/>
</dbReference>
<evidence type="ECO:0000256" key="11">
    <source>
        <dbReference type="ARBA" id="ARBA00023180"/>
    </source>
</evidence>
<keyword evidence="4 13" id="KW-0812">Transmembrane</keyword>
<dbReference type="Gene3D" id="2.10.25.10">
    <property type="entry name" value="Laminin"/>
    <property type="match status" value="1"/>
</dbReference>
<evidence type="ECO:0000259" key="15">
    <source>
        <dbReference type="PROSITE" id="PS50011"/>
    </source>
</evidence>
<dbReference type="SMART" id="SM00220">
    <property type="entry name" value="S_TKc"/>
    <property type="match status" value="1"/>
</dbReference>
<evidence type="ECO:0000256" key="6">
    <source>
        <dbReference type="ARBA" id="ARBA00022741"/>
    </source>
</evidence>
<evidence type="ECO:0000313" key="16">
    <source>
        <dbReference type="EMBL" id="JAG95740.1"/>
    </source>
</evidence>
<dbReference type="InterPro" id="IPR011009">
    <property type="entry name" value="Kinase-like_dom_sf"/>
</dbReference>
<sequence>MLQISQMQQFLFGFLLIFVRKISYVLSNAEAPCNRTCGSTTVKYPFGFSASCPYRLDTDCSGSGDLHLKGFKVLDFTDESVIIDPWNRNHSPTQCYQQLDILSDFKQQFALTGRNVFLLGENCTEPVCTLDVSTLIDVVYKDGSGRKNCTPVDSSRNHTCISMIGQKWVPWKNLEDSNCKDMMSSMIYEGKQNSSISFKVNEIDLAWWMNGTCQTNSCSANANCTKFRNPNTNKMAHRCKCLEGFVGDGFLQGSGCQKGSACNASGYLSAKCGKKSIVVVIICYLIAVAIAVLAVFLVFKRGSSALKKKRSARRLLSIHGGTVGLTIPIYTYKQMQKATNGFSENEKLGSGGFGTVYAGKLPSKPFVAVKKLKYMDSHGMERVLNEINVLSAVDHPNLLRLLGCCLEQRGEPILVYEFMPNGTLGEHLQRQRGDGLQWRTRIQIAAQTARALAYLHSVNPPIYHRDIKSSNILLDYDLNAKVADFGLSRLILSEDSHISTTPQGTPGYLDPQYHQNFHLSDKSDVYSFGVVLVEIISALKVVDFSRDKGEINLAWLANNKISAGCVHEIVDPFLQMNKNPHVERSVHRVAELAFRCLAFDKDARPCMAEVAEELNSTAHDYDDDNGVHSHLEITSVMNVDESRCLDRPTPSTEWCSRQTSASTIASSSQSSASTIPTASL</sequence>
<dbReference type="InterPro" id="IPR000719">
    <property type="entry name" value="Prot_kinase_dom"/>
</dbReference>
<dbReference type="Gene3D" id="1.10.510.10">
    <property type="entry name" value="Transferase(Phosphotransferase) domain 1"/>
    <property type="match status" value="1"/>
</dbReference>
<protein>
    <recommendedName>
        <fullName evidence="15">Protein kinase domain-containing protein</fullName>
    </recommendedName>
</protein>
<proteinExistence type="predicted"/>
<dbReference type="PANTHER" id="PTHR46008:SF62">
    <property type="entry name" value="PROTEIN KINASE DOMAIN-CONTAINING PROTEIN"/>
    <property type="match status" value="1"/>
</dbReference>
<dbReference type="Gene3D" id="3.30.200.20">
    <property type="entry name" value="Phosphorylase Kinase, domain 1"/>
    <property type="match status" value="1"/>
</dbReference>
<feature type="chain" id="PRO_5002311708" description="Protein kinase domain-containing protein" evidence="14">
    <location>
        <begin position="28"/>
        <end position="680"/>
    </location>
</feature>
<evidence type="ECO:0000256" key="9">
    <source>
        <dbReference type="ARBA" id="ARBA00022989"/>
    </source>
</evidence>
<feature type="domain" description="Protein kinase" evidence="15">
    <location>
        <begin position="342"/>
        <end position="622"/>
    </location>
</feature>
<name>A0A0D6R1E9_ARACU</name>
<evidence type="ECO:0000256" key="7">
    <source>
        <dbReference type="ARBA" id="ARBA00022777"/>
    </source>
</evidence>
<evidence type="ECO:0000256" key="12">
    <source>
        <dbReference type="PROSITE-ProRule" id="PRU10141"/>
    </source>
</evidence>
<keyword evidence="7" id="KW-0418">Kinase</keyword>
<dbReference type="Pfam" id="PF07714">
    <property type="entry name" value="PK_Tyr_Ser-Thr"/>
    <property type="match status" value="1"/>
</dbReference>
<evidence type="ECO:0000256" key="8">
    <source>
        <dbReference type="ARBA" id="ARBA00022840"/>
    </source>
</evidence>
<dbReference type="GO" id="GO:0004674">
    <property type="term" value="F:protein serine/threonine kinase activity"/>
    <property type="evidence" value="ECO:0007669"/>
    <property type="project" value="UniProtKB-KW"/>
</dbReference>
<evidence type="ECO:0000256" key="3">
    <source>
        <dbReference type="ARBA" id="ARBA00022679"/>
    </source>
</evidence>
<keyword evidence="10 13" id="KW-0472">Membrane</keyword>
<keyword evidence="3" id="KW-0808">Transferase</keyword>
<comment type="subcellular location">
    <subcellularLocation>
        <location evidence="1">Membrane</location>
        <topology evidence="1">Single-pass membrane protein</topology>
    </subcellularLocation>
</comment>
<keyword evidence="9 13" id="KW-1133">Transmembrane helix</keyword>
<dbReference type="EMBL" id="GCKF01039660">
    <property type="protein sequence ID" value="JAG95740.1"/>
    <property type="molecule type" value="Transcribed_RNA"/>
</dbReference>
<keyword evidence="5 14" id="KW-0732">Signal</keyword>
<evidence type="ECO:0000256" key="4">
    <source>
        <dbReference type="ARBA" id="ARBA00022692"/>
    </source>
</evidence>
<dbReference type="PANTHER" id="PTHR46008">
    <property type="entry name" value="LEAF RUST 10 DISEASE-RESISTANCE LOCUS RECEPTOR-LIKE PROTEIN KINASE-LIKE 1.4"/>
    <property type="match status" value="1"/>
</dbReference>
<evidence type="ECO:0000256" key="5">
    <source>
        <dbReference type="ARBA" id="ARBA00022729"/>
    </source>
</evidence>
<evidence type="ECO:0000256" key="2">
    <source>
        <dbReference type="ARBA" id="ARBA00022527"/>
    </source>
</evidence>
<organism evidence="16">
    <name type="scientific">Araucaria cunninghamii</name>
    <name type="common">Hoop pine</name>
    <name type="synonym">Moreton Bay pine</name>
    <dbReference type="NCBI Taxonomy" id="56994"/>
    <lineage>
        <taxon>Eukaryota</taxon>
        <taxon>Viridiplantae</taxon>
        <taxon>Streptophyta</taxon>
        <taxon>Embryophyta</taxon>
        <taxon>Tracheophyta</taxon>
        <taxon>Spermatophyta</taxon>
        <taxon>Pinopsida</taxon>
        <taxon>Pinidae</taxon>
        <taxon>Conifers II</taxon>
        <taxon>Araucariales</taxon>
        <taxon>Araucariaceae</taxon>
        <taxon>Araucaria</taxon>
    </lineage>
</organism>
<dbReference type="AlphaFoldDB" id="A0A0D6R1E9"/>
<dbReference type="InterPro" id="IPR017441">
    <property type="entry name" value="Protein_kinase_ATP_BS"/>
</dbReference>
<keyword evidence="6 12" id="KW-0547">Nucleotide-binding</keyword>
<feature type="transmembrane region" description="Helical" evidence="13">
    <location>
        <begin position="311"/>
        <end position="330"/>
    </location>
</feature>
<dbReference type="InterPro" id="IPR001245">
    <property type="entry name" value="Ser-Thr/Tyr_kinase_cat_dom"/>
</dbReference>
<reference evidence="16" key="1">
    <citation type="submission" date="2015-03" db="EMBL/GenBank/DDBJ databases">
        <title>A transcriptome of Araucaria cunninghamii, an australian fine timber species.</title>
        <authorList>
            <person name="Jing Yi C.J.Y."/>
            <person name="Yin San L.Y.S."/>
            <person name="Abdul Karim S.S."/>
            <person name="Wan Azmi N.N."/>
            <person name="Hercus R.R."/>
            <person name="Croft L.L."/>
        </authorList>
    </citation>
    <scope>NUCLEOTIDE SEQUENCE</scope>
    <source>
        <strain evidence="16">MI0301</strain>
        <tissue evidence="16">Leaf</tissue>
    </source>
</reference>
<evidence type="ECO:0000256" key="1">
    <source>
        <dbReference type="ARBA" id="ARBA00004167"/>
    </source>
</evidence>
<dbReference type="SUPFAM" id="SSF56112">
    <property type="entry name" value="Protein kinase-like (PK-like)"/>
    <property type="match status" value="1"/>
</dbReference>